<evidence type="ECO:0000259" key="7">
    <source>
        <dbReference type="Pfam" id="PF10568"/>
    </source>
</evidence>
<name>A0AAD7H1Q5_MYCRO</name>
<reference evidence="8" key="1">
    <citation type="submission" date="2023-03" db="EMBL/GenBank/DDBJ databases">
        <title>Massive genome expansion in bonnet fungi (Mycena s.s.) driven by repeated elements and novel gene families across ecological guilds.</title>
        <authorList>
            <consortium name="Lawrence Berkeley National Laboratory"/>
            <person name="Harder C.B."/>
            <person name="Miyauchi S."/>
            <person name="Viragh M."/>
            <person name="Kuo A."/>
            <person name="Thoen E."/>
            <person name="Andreopoulos B."/>
            <person name="Lu D."/>
            <person name="Skrede I."/>
            <person name="Drula E."/>
            <person name="Henrissat B."/>
            <person name="Morin E."/>
            <person name="Kohler A."/>
            <person name="Barry K."/>
            <person name="LaButti K."/>
            <person name="Morin E."/>
            <person name="Salamov A."/>
            <person name="Lipzen A."/>
            <person name="Mereny Z."/>
            <person name="Hegedus B."/>
            <person name="Baldrian P."/>
            <person name="Stursova M."/>
            <person name="Weitz H."/>
            <person name="Taylor A."/>
            <person name="Grigoriev I.V."/>
            <person name="Nagy L.G."/>
            <person name="Martin F."/>
            <person name="Kauserud H."/>
        </authorList>
    </citation>
    <scope>NUCLEOTIDE SEQUENCE</scope>
    <source>
        <strain evidence="8">CBHHK067</strain>
    </source>
</reference>
<evidence type="ECO:0000313" key="9">
    <source>
        <dbReference type="Proteomes" id="UP001221757"/>
    </source>
</evidence>
<dbReference type="InterPro" id="IPR019564">
    <property type="entry name" value="Sam37/metaxin_N"/>
</dbReference>
<comment type="subcellular location">
    <subcellularLocation>
        <location evidence="1">Mitochondrion outer membrane</location>
    </subcellularLocation>
</comment>
<keyword evidence="5" id="KW-0496">Mitochondrion</keyword>
<keyword evidence="6" id="KW-0472">Membrane</keyword>
<keyword evidence="2" id="KW-0813">Transport</keyword>
<dbReference type="AlphaFoldDB" id="A0AAD7H1Q5"/>
<keyword evidence="9" id="KW-1185">Reference proteome</keyword>
<accession>A0AAD7H1Q5</accession>
<evidence type="ECO:0000256" key="3">
    <source>
        <dbReference type="ARBA" id="ARBA00022787"/>
    </source>
</evidence>
<gene>
    <name evidence="8" type="ORF">B0H17DRAFT_970562</name>
</gene>
<dbReference type="Pfam" id="PF10568">
    <property type="entry name" value="Tom37"/>
    <property type="match status" value="1"/>
</dbReference>
<dbReference type="GO" id="GO:0001401">
    <property type="term" value="C:SAM complex"/>
    <property type="evidence" value="ECO:0007669"/>
    <property type="project" value="InterPro"/>
</dbReference>
<evidence type="ECO:0000256" key="2">
    <source>
        <dbReference type="ARBA" id="ARBA00022448"/>
    </source>
</evidence>
<evidence type="ECO:0000256" key="4">
    <source>
        <dbReference type="ARBA" id="ARBA00022927"/>
    </source>
</evidence>
<sequence>MSLPVLHIWPGQWGLSSTDPTCLAAAFYLQLAIPGKFSISYCTNPDLSPSGMLPFLTHGHQVVSPLSSIIKYISGVKSDAFEAANMDAGLTSFQISQKTAWCSHVEANLGDLTAYMFYSLPENWAKLTHRTLAYSLPVPQRYYVPSRIRTTHRPRLEAAGLWNEQPIESKDLRSSKSSPDHKEKFAQTFQREKALQTARDTLDMYVRLLGENQFVHHGRLTTLDIMLAAHILVIIKPPFPETLFSDLLADSYPTLVAHAERILEGSLKAPAPTHNSPQSHSISSLFPPLAAQRDKSAEETEFELRSWGWISLAVGSVGLYWLTMGIPVM</sequence>
<dbReference type="PANTHER" id="PTHR12289">
    <property type="entry name" value="METAXIN RELATED"/>
    <property type="match status" value="1"/>
</dbReference>
<organism evidence="8 9">
    <name type="scientific">Mycena rosella</name>
    <name type="common">Pink bonnet</name>
    <name type="synonym">Agaricus rosellus</name>
    <dbReference type="NCBI Taxonomy" id="1033263"/>
    <lineage>
        <taxon>Eukaryota</taxon>
        <taxon>Fungi</taxon>
        <taxon>Dikarya</taxon>
        <taxon>Basidiomycota</taxon>
        <taxon>Agaricomycotina</taxon>
        <taxon>Agaricomycetes</taxon>
        <taxon>Agaricomycetidae</taxon>
        <taxon>Agaricales</taxon>
        <taxon>Marasmiineae</taxon>
        <taxon>Mycenaceae</taxon>
        <taxon>Mycena</taxon>
    </lineage>
</organism>
<evidence type="ECO:0000256" key="5">
    <source>
        <dbReference type="ARBA" id="ARBA00023128"/>
    </source>
</evidence>
<dbReference type="Gene3D" id="1.20.1050.10">
    <property type="match status" value="1"/>
</dbReference>
<keyword evidence="3" id="KW-1000">Mitochondrion outer membrane</keyword>
<proteinExistence type="predicted"/>
<dbReference type="SUPFAM" id="SSF47616">
    <property type="entry name" value="GST C-terminal domain-like"/>
    <property type="match status" value="1"/>
</dbReference>
<dbReference type="GO" id="GO:0015031">
    <property type="term" value="P:protein transport"/>
    <property type="evidence" value="ECO:0007669"/>
    <property type="project" value="UniProtKB-KW"/>
</dbReference>
<comment type="caution">
    <text evidence="8">The sequence shown here is derived from an EMBL/GenBank/DDBJ whole genome shotgun (WGS) entry which is preliminary data.</text>
</comment>
<feature type="domain" description="Mitochondrial outer membrane transport complex Sam37/metaxin N-terminal" evidence="7">
    <location>
        <begin position="22"/>
        <end position="149"/>
    </location>
</feature>
<protein>
    <recommendedName>
        <fullName evidence="7">Mitochondrial outer membrane transport complex Sam37/metaxin N-terminal domain-containing protein</fullName>
    </recommendedName>
</protein>
<dbReference type="GO" id="GO:0007005">
    <property type="term" value="P:mitochondrion organization"/>
    <property type="evidence" value="ECO:0007669"/>
    <property type="project" value="TreeGrafter"/>
</dbReference>
<dbReference type="PANTHER" id="PTHR12289:SF41">
    <property type="entry name" value="FAILED AXON CONNECTIONS-RELATED"/>
    <property type="match status" value="1"/>
</dbReference>
<dbReference type="InterPro" id="IPR036282">
    <property type="entry name" value="Glutathione-S-Trfase_C_sf"/>
</dbReference>
<evidence type="ECO:0000256" key="6">
    <source>
        <dbReference type="ARBA" id="ARBA00023136"/>
    </source>
</evidence>
<dbReference type="Proteomes" id="UP001221757">
    <property type="component" value="Unassembled WGS sequence"/>
</dbReference>
<dbReference type="EMBL" id="JARKIE010000002">
    <property type="protein sequence ID" value="KAJ7709702.1"/>
    <property type="molecule type" value="Genomic_DNA"/>
</dbReference>
<dbReference type="InterPro" id="IPR050931">
    <property type="entry name" value="Mito_Protein_Transport_Metaxin"/>
</dbReference>
<evidence type="ECO:0000256" key="1">
    <source>
        <dbReference type="ARBA" id="ARBA00004294"/>
    </source>
</evidence>
<evidence type="ECO:0000313" key="8">
    <source>
        <dbReference type="EMBL" id="KAJ7709702.1"/>
    </source>
</evidence>
<keyword evidence="4" id="KW-0653">Protein transport</keyword>